<sequence>KTFPNKKLPIDGLQIEMSKTAKLHNQEKMLIDEIEELNQKSSLIGHENIELSKRVTLIHQENRELHKKVYGATENRKEEGSCSEKTSEKESCVPLHLQQREQQPNVNRTVPECEISLGLKLQSSNC</sequence>
<protein>
    <submittedName>
        <fullName evidence="2">Uncharacterized protein</fullName>
    </submittedName>
</protein>
<comment type="caution">
    <text evidence="2">The sequence shown here is derived from an EMBL/GenBank/DDBJ whole genome shotgun (WGS) entry which is preliminary data.</text>
</comment>
<proteinExistence type="predicted"/>
<evidence type="ECO:0000256" key="1">
    <source>
        <dbReference type="SAM" id="MobiDB-lite"/>
    </source>
</evidence>
<feature type="non-terminal residue" evidence="2">
    <location>
        <position position="1"/>
    </location>
</feature>
<feature type="compositionally biased region" description="Basic and acidic residues" evidence="1">
    <location>
        <begin position="74"/>
        <end position="90"/>
    </location>
</feature>
<dbReference type="Proteomes" id="UP000823775">
    <property type="component" value="Unassembled WGS sequence"/>
</dbReference>
<keyword evidence="3" id="KW-1185">Reference proteome</keyword>
<evidence type="ECO:0000313" key="3">
    <source>
        <dbReference type="Proteomes" id="UP000823775"/>
    </source>
</evidence>
<feature type="region of interest" description="Disordered" evidence="1">
    <location>
        <begin position="68"/>
        <end position="90"/>
    </location>
</feature>
<gene>
    <name evidence="2" type="ORF">HAX54_004324</name>
</gene>
<organism evidence="2 3">
    <name type="scientific">Datura stramonium</name>
    <name type="common">Jimsonweed</name>
    <name type="synonym">Common thornapple</name>
    <dbReference type="NCBI Taxonomy" id="4076"/>
    <lineage>
        <taxon>Eukaryota</taxon>
        <taxon>Viridiplantae</taxon>
        <taxon>Streptophyta</taxon>
        <taxon>Embryophyta</taxon>
        <taxon>Tracheophyta</taxon>
        <taxon>Spermatophyta</taxon>
        <taxon>Magnoliopsida</taxon>
        <taxon>eudicotyledons</taxon>
        <taxon>Gunneridae</taxon>
        <taxon>Pentapetalae</taxon>
        <taxon>asterids</taxon>
        <taxon>lamiids</taxon>
        <taxon>Solanales</taxon>
        <taxon>Solanaceae</taxon>
        <taxon>Solanoideae</taxon>
        <taxon>Datureae</taxon>
        <taxon>Datura</taxon>
    </lineage>
</organism>
<name>A0ABS8RJ63_DATST</name>
<evidence type="ECO:0000313" key="2">
    <source>
        <dbReference type="EMBL" id="MCD7446336.1"/>
    </source>
</evidence>
<accession>A0ABS8RJ63</accession>
<reference evidence="2 3" key="1">
    <citation type="journal article" date="2021" name="BMC Genomics">
        <title>Datura genome reveals duplications of psychoactive alkaloid biosynthetic genes and high mutation rate following tissue culture.</title>
        <authorList>
            <person name="Rajewski A."/>
            <person name="Carter-House D."/>
            <person name="Stajich J."/>
            <person name="Litt A."/>
        </authorList>
    </citation>
    <scope>NUCLEOTIDE SEQUENCE [LARGE SCALE GENOMIC DNA]</scope>
    <source>
        <strain evidence="2">AR-01</strain>
    </source>
</reference>
<dbReference type="EMBL" id="JACEIK010000012">
    <property type="protein sequence ID" value="MCD7446336.1"/>
    <property type="molecule type" value="Genomic_DNA"/>
</dbReference>